<protein>
    <recommendedName>
        <fullName evidence="1">ATPase AAA-type core domain-containing protein</fullName>
    </recommendedName>
</protein>
<reference evidence="2 3" key="1">
    <citation type="submission" date="2020-04" db="EMBL/GenBank/DDBJ databases">
        <authorList>
            <person name="De Canck E."/>
        </authorList>
    </citation>
    <scope>NUCLEOTIDE SEQUENCE [LARGE SCALE GENOMIC DNA]</scope>
    <source>
        <strain evidence="2 3">LMG 28138</strain>
    </source>
</reference>
<name>A0A6S7CF13_9BURK</name>
<dbReference type="EMBL" id="CADIKM010000010">
    <property type="protein sequence ID" value="CAB3788247.1"/>
    <property type="molecule type" value="Genomic_DNA"/>
</dbReference>
<sequence length="422" mass="47195">MLVEFRVRNFRSIRDDLCLSMTASKDKEKRDANTVETGITSLPTLVRSAVIYGPNASGKSALIMAMQFAQIAVRTSASLMPGQPLNQAPFKLDAKTSAQPSEFEFTFLLQGIRYQYGFALLPDGIHEEWLLVYKASKPQVWFERKFDKKTEADVYHFGSSFVGTRKVWQQATRRNALFLSTAIQLNSESLRPVYDWIVERLVVFGAGSQPPFEQSTSWASSAVEKPALLAFLGAADVGIFDVSVHKRKQHMLRFEVSDGEPRHAVSEAEVNFPVFLHKGPGGEAAFQMEEESAGTQRLFAFAAPLIEALNAARVIVVDELDSSLHSYIVRFLVELFHRPAGSSTAAQLIFTTHDTSLLDANIFRRDQVWFMEKNREHASVLVPLTDFSPRKHEALERGYLQGRYGALPLTSDFVPGEKPLGT</sequence>
<evidence type="ECO:0000313" key="3">
    <source>
        <dbReference type="Proteomes" id="UP000494115"/>
    </source>
</evidence>
<proteinExistence type="predicted"/>
<feature type="domain" description="ATPase AAA-type core" evidence="1">
    <location>
        <begin position="49"/>
        <end position="359"/>
    </location>
</feature>
<dbReference type="AlphaFoldDB" id="A0A6S7CF13"/>
<keyword evidence="3" id="KW-1185">Reference proteome</keyword>
<dbReference type="SUPFAM" id="SSF52540">
    <property type="entry name" value="P-loop containing nucleoside triphosphate hydrolases"/>
    <property type="match status" value="1"/>
</dbReference>
<accession>A0A6S7CF13</accession>
<dbReference type="GO" id="GO:0005524">
    <property type="term" value="F:ATP binding"/>
    <property type="evidence" value="ECO:0007669"/>
    <property type="project" value="InterPro"/>
</dbReference>
<dbReference type="GO" id="GO:0016887">
    <property type="term" value="F:ATP hydrolysis activity"/>
    <property type="evidence" value="ECO:0007669"/>
    <property type="project" value="InterPro"/>
</dbReference>
<evidence type="ECO:0000313" key="2">
    <source>
        <dbReference type="EMBL" id="CAB3788247.1"/>
    </source>
</evidence>
<organism evidence="2 3">
    <name type="scientific">Pararobbsia alpina</name>
    <dbReference type="NCBI Taxonomy" id="621374"/>
    <lineage>
        <taxon>Bacteria</taxon>
        <taxon>Pseudomonadati</taxon>
        <taxon>Pseudomonadota</taxon>
        <taxon>Betaproteobacteria</taxon>
        <taxon>Burkholderiales</taxon>
        <taxon>Burkholderiaceae</taxon>
        <taxon>Pararobbsia</taxon>
    </lineage>
</organism>
<dbReference type="PANTHER" id="PTHR40396:SF1">
    <property type="entry name" value="ATPASE AAA-TYPE CORE DOMAIN-CONTAINING PROTEIN"/>
    <property type="match status" value="1"/>
</dbReference>
<dbReference type="InterPro" id="IPR027417">
    <property type="entry name" value="P-loop_NTPase"/>
</dbReference>
<dbReference type="InterPro" id="IPR003959">
    <property type="entry name" value="ATPase_AAA_core"/>
</dbReference>
<dbReference type="Pfam" id="PF13304">
    <property type="entry name" value="AAA_21"/>
    <property type="match status" value="1"/>
</dbReference>
<dbReference type="Gene3D" id="3.40.50.300">
    <property type="entry name" value="P-loop containing nucleotide triphosphate hydrolases"/>
    <property type="match status" value="2"/>
</dbReference>
<gene>
    <name evidence="2" type="ORF">LMG28138_02570</name>
</gene>
<evidence type="ECO:0000259" key="1">
    <source>
        <dbReference type="Pfam" id="PF13304"/>
    </source>
</evidence>
<dbReference type="Proteomes" id="UP000494115">
    <property type="component" value="Unassembled WGS sequence"/>
</dbReference>
<dbReference type="PANTHER" id="PTHR40396">
    <property type="entry name" value="ATPASE-LIKE PROTEIN"/>
    <property type="match status" value="1"/>
</dbReference>